<keyword evidence="2" id="KW-1185">Reference proteome</keyword>
<gene>
    <name evidence="1" type="ORF">CSUI_000553</name>
</gene>
<name>A0A2C6LGQ4_9APIC</name>
<reference evidence="1 2" key="1">
    <citation type="journal article" date="2017" name="Int. J. Parasitol.">
        <title>The genome of the protozoan parasite Cystoisospora suis and a reverse vaccinology approach to identify vaccine candidates.</title>
        <authorList>
            <person name="Palmieri N."/>
            <person name="Shrestha A."/>
            <person name="Ruttkowski B."/>
            <person name="Beck T."/>
            <person name="Vogl C."/>
            <person name="Tomley F."/>
            <person name="Blake D.P."/>
            <person name="Joachim A."/>
        </authorList>
    </citation>
    <scope>NUCLEOTIDE SEQUENCE [LARGE SCALE GENOMIC DNA]</scope>
    <source>
        <strain evidence="1 2">Wien I</strain>
    </source>
</reference>
<dbReference type="AlphaFoldDB" id="A0A2C6LGQ4"/>
<dbReference type="Proteomes" id="UP000221165">
    <property type="component" value="Unassembled WGS sequence"/>
</dbReference>
<accession>A0A2C6LGQ4</accession>
<comment type="caution">
    <text evidence="1">The sequence shown here is derived from an EMBL/GenBank/DDBJ whole genome shotgun (WGS) entry which is preliminary data.</text>
</comment>
<dbReference type="RefSeq" id="XP_067927242.1">
    <property type="nucleotide sequence ID" value="XM_068060787.1"/>
</dbReference>
<dbReference type="VEuPathDB" id="ToxoDB:CSUI_000553"/>
<organism evidence="1 2">
    <name type="scientific">Cystoisospora suis</name>
    <dbReference type="NCBI Taxonomy" id="483139"/>
    <lineage>
        <taxon>Eukaryota</taxon>
        <taxon>Sar</taxon>
        <taxon>Alveolata</taxon>
        <taxon>Apicomplexa</taxon>
        <taxon>Conoidasida</taxon>
        <taxon>Coccidia</taxon>
        <taxon>Eucoccidiorida</taxon>
        <taxon>Eimeriorina</taxon>
        <taxon>Sarcocystidae</taxon>
        <taxon>Cystoisospora</taxon>
    </lineage>
</organism>
<feature type="non-terminal residue" evidence="1">
    <location>
        <position position="1"/>
    </location>
</feature>
<sequence>HYRDPPLTVAASWSFRLSVAPDDVVSAADTSVSRGGVSVDCRACIPLVPLEC</sequence>
<dbReference type="GeneID" id="94423998"/>
<dbReference type="EMBL" id="MIGC01000210">
    <property type="protein sequence ID" value="PHJ25596.1"/>
    <property type="molecule type" value="Genomic_DNA"/>
</dbReference>
<proteinExistence type="predicted"/>
<evidence type="ECO:0000313" key="2">
    <source>
        <dbReference type="Proteomes" id="UP000221165"/>
    </source>
</evidence>
<evidence type="ECO:0000313" key="1">
    <source>
        <dbReference type="EMBL" id="PHJ25596.1"/>
    </source>
</evidence>
<protein>
    <submittedName>
        <fullName evidence="1">Uncharacterized protein</fullName>
    </submittedName>
</protein>